<name>A7GVS6_CAMC5</name>
<dbReference type="GO" id="GO:0003677">
    <property type="term" value="F:DNA binding"/>
    <property type="evidence" value="ECO:0007669"/>
    <property type="project" value="InterPro"/>
</dbReference>
<accession>A7GVS6</accession>
<evidence type="ECO:0000313" key="3">
    <source>
        <dbReference type="Proteomes" id="UP000006380"/>
    </source>
</evidence>
<dbReference type="InterPro" id="IPR001387">
    <property type="entry name" value="Cro/C1-type_HTH"/>
</dbReference>
<gene>
    <name evidence="2" type="ORF">CCV52592_2042</name>
</gene>
<dbReference type="STRING" id="360105.CCV52592_2042"/>
<sequence length="90" mass="10081">MPGINYKDVLKEQLKDEEFKKEYDTLKDEFDLLNGLLKARNEANLTQASLAAKMGIKQSAVARIESGKLDIKYSTILSYLNACGKKIAII</sequence>
<keyword evidence="3" id="KW-1185">Reference proteome</keyword>
<dbReference type="PROSITE" id="PS50943">
    <property type="entry name" value="HTH_CROC1"/>
    <property type="match status" value="1"/>
</dbReference>
<dbReference type="SMART" id="SM00530">
    <property type="entry name" value="HTH_XRE"/>
    <property type="match status" value="1"/>
</dbReference>
<dbReference type="Pfam" id="PF01381">
    <property type="entry name" value="HTH_3"/>
    <property type="match status" value="1"/>
</dbReference>
<protein>
    <submittedName>
        <fullName evidence="2">Transcriptional regulator, XRE family</fullName>
    </submittedName>
</protein>
<dbReference type="CDD" id="cd00093">
    <property type="entry name" value="HTH_XRE"/>
    <property type="match status" value="1"/>
</dbReference>
<evidence type="ECO:0000313" key="2">
    <source>
        <dbReference type="EMBL" id="EAU00807.1"/>
    </source>
</evidence>
<dbReference type="Gene3D" id="1.10.260.40">
    <property type="entry name" value="lambda repressor-like DNA-binding domains"/>
    <property type="match status" value="1"/>
</dbReference>
<dbReference type="InterPro" id="IPR010982">
    <property type="entry name" value="Lambda_DNA-bd_dom_sf"/>
</dbReference>
<dbReference type="RefSeq" id="WP_011991617.1">
    <property type="nucleotide sequence ID" value="NC_009715.2"/>
</dbReference>
<organism evidence="2 3">
    <name type="scientific">Campylobacter curvus (strain 525.92)</name>
    <dbReference type="NCBI Taxonomy" id="360105"/>
    <lineage>
        <taxon>Bacteria</taxon>
        <taxon>Pseudomonadati</taxon>
        <taxon>Campylobacterota</taxon>
        <taxon>Epsilonproteobacteria</taxon>
        <taxon>Campylobacterales</taxon>
        <taxon>Campylobacteraceae</taxon>
        <taxon>Campylobacter</taxon>
    </lineage>
</organism>
<dbReference type="KEGG" id="ccv:CCV52592_2042"/>
<proteinExistence type="predicted"/>
<reference evidence="2" key="1">
    <citation type="submission" date="2016-07" db="EMBL/GenBank/DDBJ databases">
        <title>Comparative genomics of the Campylobacter concisus group.</title>
        <authorList>
            <person name="Miller W.G."/>
            <person name="Yee E."/>
            <person name="Chapman M.H."/>
            <person name="Huynh S."/>
            <person name="Bono J.L."/>
            <person name="On S.L.W."/>
            <person name="StLeger J."/>
            <person name="Foster G."/>
            <person name="Parker C.T."/>
        </authorList>
    </citation>
    <scope>NUCLEOTIDE SEQUENCE</scope>
    <source>
        <strain evidence="2">525.92</strain>
    </source>
</reference>
<dbReference type="EMBL" id="CP000767">
    <property type="protein sequence ID" value="EAU00807.1"/>
    <property type="molecule type" value="Genomic_DNA"/>
</dbReference>
<dbReference type="HOGENOM" id="CLU_066192_18_2_7"/>
<feature type="domain" description="HTH cro/C1-type" evidence="1">
    <location>
        <begin position="36"/>
        <end position="90"/>
    </location>
</feature>
<evidence type="ECO:0000259" key="1">
    <source>
        <dbReference type="PROSITE" id="PS50943"/>
    </source>
</evidence>
<dbReference type="AlphaFoldDB" id="A7GVS6"/>
<dbReference type="OrthoDB" id="5358987at2"/>
<dbReference type="Proteomes" id="UP000006380">
    <property type="component" value="Chromosome"/>
</dbReference>
<dbReference type="SUPFAM" id="SSF47413">
    <property type="entry name" value="lambda repressor-like DNA-binding domains"/>
    <property type="match status" value="1"/>
</dbReference>